<dbReference type="Pfam" id="PF13707">
    <property type="entry name" value="RloB"/>
    <property type="match status" value="1"/>
</dbReference>
<dbReference type="AlphaFoldDB" id="A0AAD0YVI0"/>
<accession>A0AAD0YVI0</accession>
<dbReference type="Proteomes" id="UP000269015">
    <property type="component" value="Chromosome"/>
</dbReference>
<organism evidence="1 2">
    <name type="scientific">Chryseobacterium indologenes</name>
    <name type="common">Flavobacterium indologenes</name>
    <dbReference type="NCBI Taxonomy" id="253"/>
    <lineage>
        <taxon>Bacteria</taxon>
        <taxon>Pseudomonadati</taxon>
        <taxon>Bacteroidota</taxon>
        <taxon>Flavobacteriia</taxon>
        <taxon>Flavobacteriales</taxon>
        <taxon>Weeksellaceae</taxon>
        <taxon>Chryseobacterium group</taxon>
        <taxon>Chryseobacterium</taxon>
    </lineage>
</organism>
<protein>
    <submittedName>
        <fullName evidence="1">RloB domain-containing protein</fullName>
    </submittedName>
</protein>
<sequence>MPRKTKAIKVTDSIKPWLRKSGDMTYSMNSKKMKKTILIVCEGQSEELYFKSFPVVTCSVSAVGVGMTKDSLVKKTIELKSQEEYDEVWCVFDMDINQGKKELSAFDNAINKAIVNNINVAYSNDSFELWYCLHFEFIDQQHRRDTYYTTLSKKLNLNYLHEGKRQEYCKAIYKHLNLIGDQKLAIKRAKKLFLSYQHLPFSKQNPVTLVYKLVELLNDNIRA</sequence>
<name>A0AAD0YVI0_CHRID</name>
<gene>
    <name evidence="1" type="ORF">EG352_08025</name>
</gene>
<reference evidence="1 2" key="1">
    <citation type="submission" date="2018-11" db="EMBL/GenBank/DDBJ databases">
        <title>Proposal to divide the Flavobacteriaceae and reorganize its genera based on Amino Acid Identity values calculated from whole genome sequences.</title>
        <authorList>
            <person name="Nicholson A.C."/>
            <person name="Gulvik C.A."/>
            <person name="Whitney A.M."/>
            <person name="Humrighouse B.W."/>
            <person name="Bell M."/>
            <person name="Holmes B."/>
            <person name="Steigerwalt A.G."/>
            <person name="Villarma A."/>
            <person name="Sheth M."/>
            <person name="Batra D."/>
            <person name="Pryor J."/>
            <person name="Bernardet J.-F."/>
            <person name="Hugo C."/>
            <person name="Kampfer P."/>
            <person name="Newman J."/>
            <person name="McQuiston J.R."/>
        </authorList>
    </citation>
    <scope>NUCLEOTIDE SEQUENCE [LARGE SCALE GENOMIC DNA]</scope>
    <source>
        <strain evidence="1 2">H5559</strain>
    </source>
</reference>
<evidence type="ECO:0000313" key="2">
    <source>
        <dbReference type="Proteomes" id="UP000269015"/>
    </source>
</evidence>
<dbReference type="EMBL" id="CP033930">
    <property type="protein sequence ID" value="AZB17721.1"/>
    <property type="molecule type" value="Genomic_DNA"/>
</dbReference>
<proteinExistence type="predicted"/>
<evidence type="ECO:0000313" key="1">
    <source>
        <dbReference type="EMBL" id="AZB17721.1"/>
    </source>
</evidence>
<dbReference type="InterPro" id="IPR025591">
    <property type="entry name" value="RloB"/>
</dbReference>
<dbReference type="RefSeq" id="WP_123861647.1">
    <property type="nucleotide sequence ID" value="NZ_JACLDB010000001.1"/>
</dbReference>